<proteinExistence type="predicted"/>
<accession>A0A0L6V113</accession>
<comment type="caution">
    <text evidence="4">The sequence shown here is derived from an EMBL/GenBank/DDBJ whole genome shotgun (WGS) entry which is preliminary data.</text>
</comment>
<evidence type="ECO:0000256" key="3">
    <source>
        <dbReference type="ARBA" id="ARBA00022840"/>
    </source>
</evidence>
<dbReference type="GO" id="GO:0005634">
    <property type="term" value="C:nucleus"/>
    <property type="evidence" value="ECO:0007669"/>
    <property type="project" value="TreeGrafter"/>
</dbReference>
<dbReference type="SUPFAM" id="SSF52540">
    <property type="entry name" value="P-loop containing nucleoside triphosphate hydrolases"/>
    <property type="match status" value="1"/>
</dbReference>
<dbReference type="Proteomes" id="UP000037035">
    <property type="component" value="Unassembled WGS sequence"/>
</dbReference>
<dbReference type="STRING" id="27349.A0A0L6V113"/>
<gene>
    <name evidence="4" type="ORF">VP01_2945g2</name>
</gene>
<evidence type="ECO:0000256" key="2">
    <source>
        <dbReference type="ARBA" id="ARBA00022801"/>
    </source>
</evidence>
<dbReference type="GO" id="GO:0016787">
    <property type="term" value="F:hydrolase activity"/>
    <property type="evidence" value="ECO:0007669"/>
    <property type="project" value="UniProtKB-KW"/>
</dbReference>
<dbReference type="InterPro" id="IPR050628">
    <property type="entry name" value="SNF2_RAD54_helicase_TF"/>
</dbReference>
<dbReference type="AlphaFoldDB" id="A0A0L6V113"/>
<dbReference type="Gene3D" id="3.40.50.300">
    <property type="entry name" value="P-loop containing nucleotide triphosphate hydrolases"/>
    <property type="match status" value="1"/>
</dbReference>
<dbReference type="OrthoDB" id="448448at2759"/>
<dbReference type="InterPro" id="IPR027417">
    <property type="entry name" value="P-loop_NTPase"/>
</dbReference>
<sequence length="522" mass="59974">MLQPSCHPNSTCLNMEIFHGAYCTVTVPIHLHMQRGGIWMKNSSKEALIVQAFQEAQISLTLTWNYDPNVFYKIPQTTKKKNQPISINGKSFFCSSLGQCQTTLKHHQFQALQFLLNNKCANNNKVHDFWMHLLDAPQQQLDTRNLQTVCHRVPCHRVVSFWLGSTLCLIRMTQRMTQSNLEPEDGQTAPCQGSILAENMVLGKTLTTLMFVLGTSHMARDFQRSNLSQPPKSRLTSDQGLSHKLFYMGKGNPQHTNQFTIESLAMSWYQIVLDEAQYIIMVTKHHTEPKCQQNSPFPETPFSTHVVPQWGTFPELAGRCSEFDQPSQDLAVEPGLNLETASHTWNECWQLSCRLDLETASHTWNECWQLSCSSEIEPHDGNFKVKKSTITAGKLWNPTKFFEQLTRIWQYYLGKLVHLVQHLKGFLNGDQRARRRPKAASFYSYEPAWNPGMEAQAVDRLHRLGQAHEVHVFWYFVQGTLEINIHKVQRRKGELAVYVLSEPIVTCMRSLTDGWILHFLVA</sequence>
<dbReference type="EMBL" id="LAVV01007885">
    <property type="protein sequence ID" value="KNZ54446.1"/>
    <property type="molecule type" value="Genomic_DNA"/>
</dbReference>
<keyword evidence="5" id="KW-1185">Reference proteome</keyword>
<keyword evidence="3" id="KW-0067">ATP-binding</keyword>
<dbReference type="PANTHER" id="PTHR45626:SF22">
    <property type="entry name" value="DNA REPAIR PROTEIN RAD5"/>
    <property type="match status" value="1"/>
</dbReference>
<evidence type="ECO:0000256" key="1">
    <source>
        <dbReference type="ARBA" id="ARBA00022741"/>
    </source>
</evidence>
<evidence type="ECO:0000313" key="4">
    <source>
        <dbReference type="EMBL" id="KNZ54446.1"/>
    </source>
</evidence>
<protein>
    <submittedName>
        <fullName evidence="4">Uncharacterized protein</fullName>
    </submittedName>
</protein>
<keyword evidence="1" id="KW-0547">Nucleotide-binding</keyword>
<name>A0A0L6V113_9BASI</name>
<dbReference type="PANTHER" id="PTHR45626">
    <property type="entry name" value="TRANSCRIPTION TERMINATION FACTOR 2-RELATED"/>
    <property type="match status" value="1"/>
</dbReference>
<reference evidence="4 5" key="1">
    <citation type="submission" date="2015-08" db="EMBL/GenBank/DDBJ databases">
        <title>Next Generation Sequencing and Analysis of the Genome of Puccinia sorghi L Schw, the Causal Agent of Maize Common Rust.</title>
        <authorList>
            <person name="Rochi L."/>
            <person name="Burguener G."/>
            <person name="Darino M."/>
            <person name="Turjanski A."/>
            <person name="Kreff E."/>
            <person name="Dieguez M.J."/>
            <person name="Sacco F."/>
        </authorList>
    </citation>
    <scope>NUCLEOTIDE SEQUENCE [LARGE SCALE GENOMIC DNA]</scope>
    <source>
        <strain evidence="4 5">RO10H11247</strain>
    </source>
</reference>
<organism evidence="4 5">
    <name type="scientific">Puccinia sorghi</name>
    <dbReference type="NCBI Taxonomy" id="27349"/>
    <lineage>
        <taxon>Eukaryota</taxon>
        <taxon>Fungi</taxon>
        <taxon>Dikarya</taxon>
        <taxon>Basidiomycota</taxon>
        <taxon>Pucciniomycotina</taxon>
        <taxon>Pucciniomycetes</taxon>
        <taxon>Pucciniales</taxon>
        <taxon>Pucciniaceae</taxon>
        <taxon>Puccinia</taxon>
    </lineage>
</organism>
<dbReference type="GO" id="GO:0008094">
    <property type="term" value="F:ATP-dependent activity, acting on DNA"/>
    <property type="evidence" value="ECO:0007669"/>
    <property type="project" value="TreeGrafter"/>
</dbReference>
<dbReference type="GO" id="GO:0005524">
    <property type="term" value="F:ATP binding"/>
    <property type="evidence" value="ECO:0007669"/>
    <property type="project" value="UniProtKB-KW"/>
</dbReference>
<keyword evidence="2" id="KW-0378">Hydrolase</keyword>
<dbReference type="VEuPathDB" id="FungiDB:VP01_2945g2"/>
<evidence type="ECO:0000313" key="5">
    <source>
        <dbReference type="Proteomes" id="UP000037035"/>
    </source>
</evidence>
<dbReference type="GO" id="GO:0006281">
    <property type="term" value="P:DNA repair"/>
    <property type="evidence" value="ECO:0007669"/>
    <property type="project" value="TreeGrafter"/>
</dbReference>